<proteinExistence type="predicted"/>
<comment type="caution">
    <text evidence="1">The sequence shown here is derived from an EMBL/GenBank/DDBJ whole genome shotgun (WGS) entry which is preliminary data.</text>
</comment>
<reference evidence="1 2" key="1">
    <citation type="journal article" date="2018" name="Front. Plant Sci.">
        <title>Red Clover (Trifolium pratense) and Zigzag Clover (T. medium) - A Picture of Genomic Similarities and Differences.</title>
        <authorList>
            <person name="Dluhosova J."/>
            <person name="Istvanek J."/>
            <person name="Nedelnik J."/>
            <person name="Repkova J."/>
        </authorList>
    </citation>
    <scope>NUCLEOTIDE SEQUENCE [LARGE SCALE GENOMIC DNA]</scope>
    <source>
        <strain evidence="2">cv. 10/8</strain>
        <tissue evidence="1">Leaf</tissue>
    </source>
</reference>
<organism evidence="1 2">
    <name type="scientific">Trifolium medium</name>
    <dbReference type="NCBI Taxonomy" id="97028"/>
    <lineage>
        <taxon>Eukaryota</taxon>
        <taxon>Viridiplantae</taxon>
        <taxon>Streptophyta</taxon>
        <taxon>Embryophyta</taxon>
        <taxon>Tracheophyta</taxon>
        <taxon>Spermatophyta</taxon>
        <taxon>Magnoliopsida</taxon>
        <taxon>eudicotyledons</taxon>
        <taxon>Gunneridae</taxon>
        <taxon>Pentapetalae</taxon>
        <taxon>rosids</taxon>
        <taxon>fabids</taxon>
        <taxon>Fabales</taxon>
        <taxon>Fabaceae</taxon>
        <taxon>Papilionoideae</taxon>
        <taxon>50 kb inversion clade</taxon>
        <taxon>NPAAA clade</taxon>
        <taxon>Hologalegina</taxon>
        <taxon>IRL clade</taxon>
        <taxon>Trifolieae</taxon>
        <taxon>Trifolium</taxon>
    </lineage>
</organism>
<feature type="non-terminal residue" evidence="1">
    <location>
        <position position="12"/>
    </location>
</feature>
<evidence type="ECO:0000313" key="2">
    <source>
        <dbReference type="Proteomes" id="UP000265520"/>
    </source>
</evidence>
<accession>A0A392W0P4</accession>
<keyword evidence="2" id="KW-1185">Reference proteome</keyword>
<protein>
    <submittedName>
        <fullName evidence="1">Uncharacterized protein</fullName>
    </submittedName>
</protein>
<dbReference type="EMBL" id="LXQA011324478">
    <property type="protein sequence ID" value="MCI93262.1"/>
    <property type="molecule type" value="Genomic_DNA"/>
</dbReference>
<sequence length="12" mass="1566">MCTPFEVEYQYR</sequence>
<name>A0A392W0P4_9FABA</name>
<dbReference type="Proteomes" id="UP000265520">
    <property type="component" value="Unassembled WGS sequence"/>
</dbReference>
<evidence type="ECO:0000313" key="1">
    <source>
        <dbReference type="EMBL" id="MCI93262.1"/>
    </source>
</evidence>